<gene>
    <name evidence="1" type="ORF">C7B65_20510</name>
</gene>
<sequence>MSEQNQSGNSIQADIKGDTSGQIAVGRGISQTQINSTASVDKQLTQSDVVTVLGELDRMIRDAELPSDVKEELTLYLGAAKKAVEKEEPKKVLAADNLKTMAETLENAGKTVEAGKSLWDKVKPFLGQISGWLGVAKGFFWF</sequence>
<evidence type="ECO:0000313" key="1">
    <source>
        <dbReference type="EMBL" id="PSB16845.1"/>
    </source>
</evidence>
<comment type="caution">
    <text evidence="1">The sequence shown here is derived from an EMBL/GenBank/DDBJ whole genome shotgun (WGS) entry which is preliminary data.</text>
</comment>
<dbReference type="AlphaFoldDB" id="A0A2T1D8L9"/>
<dbReference type="OrthoDB" id="149072at2"/>
<accession>A0A2T1D8L9</accession>
<reference evidence="1 2" key="1">
    <citation type="submission" date="2018-02" db="EMBL/GenBank/DDBJ databases">
        <authorList>
            <person name="Cohen D.B."/>
            <person name="Kent A.D."/>
        </authorList>
    </citation>
    <scope>NUCLEOTIDE SEQUENCE [LARGE SCALE GENOMIC DNA]</scope>
    <source>
        <strain evidence="1 2">ULC007</strain>
    </source>
</reference>
<proteinExistence type="predicted"/>
<evidence type="ECO:0000313" key="2">
    <source>
        <dbReference type="Proteomes" id="UP000238634"/>
    </source>
</evidence>
<name>A0A2T1D8L9_9CYAN</name>
<reference evidence="1 2" key="2">
    <citation type="submission" date="2018-03" db="EMBL/GenBank/DDBJ databases">
        <title>The ancient ancestry and fast evolution of plastids.</title>
        <authorList>
            <person name="Moore K.R."/>
            <person name="Magnabosco C."/>
            <person name="Momper L."/>
            <person name="Gold D.A."/>
            <person name="Bosak T."/>
            <person name="Fournier G.P."/>
        </authorList>
    </citation>
    <scope>NUCLEOTIDE SEQUENCE [LARGE SCALE GENOMIC DNA]</scope>
    <source>
        <strain evidence="1 2">ULC007</strain>
    </source>
</reference>
<organism evidence="1 2">
    <name type="scientific">Phormidesmis priestleyi ULC007</name>
    <dbReference type="NCBI Taxonomy" id="1920490"/>
    <lineage>
        <taxon>Bacteria</taxon>
        <taxon>Bacillati</taxon>
        <taxon>Cyanobacteriota</taxon>
        <taxon>Cyanophyceae</taxon>
        <taxon>Leptolyngbyales</taxon>
        <taxon>Leptolyngbyaceae</taxon>
        <taxon>Phormidesmis</taxon>
    </lineage>
</organism>
<protein>
    <submittedName>
        <fullName evidence="1">Uncharacterized protein</fullName>
    </submittedName>
</protein>
<dbReference type="EMBL" id="PVWG01000036">
    <property type="protein sequence ID" value="PSB16845.1"/>
    <property type="molecule type" value="Genomic_DNA"/>
</dbReference>
<keyword evidence="2" id="KW-1185">Reference proteome</keyword>
<dbReference type="Proteomes" id="UP000238634">
    <property type="component" value="Unassembled WGS sequence"/>
</dbReference>
<dbReference type="RefSeq" id="WP_073074532.1">
    <property type="nucleotide sequence ID" value="NZ_MPPI01000039.1"/>
</dbReference>